<dbReference type="EMBL" id="CM029047">
    <property type="protein sequence ID" value="KAG2584975.1"/>
    <property type="molecule type" value="Genomic_DNA"/>
</dbReference>
<gene>
    <name evidence="2" type="ORF">PVAP13_6KG363306</name>
</gene>
<organism evidence="2 3">
    <name type="scientific">Panicum virgatum</name>
    <name type="common">Blackwell switchgrass</name>
    <dbReference type="NCBI Taxonomy" id="38727"/>
    <lineage>
        <taxon>Eukaryota</taxon>
        <taxon>Viridiplantae</taxon>
        <taxon>Streptophyta</taxon>
        <taxon>Embryophyta</taxon>
        <taxon>Tracheophyta</taxon>
        <taxon>Spermatophyta</taxon>
        <taxon>Magnoliopsida</taxon>
        <taxon>Liliopsida</taxon>
        <taxon>Poales</taxon>
        <taxon>Poaceae</taxon>
        <taxon>PACMAD clade</taxon>
        <taxon>Panicoideae</taxon>
        <taxon>Panicodae</taxon>
        <taxon>Paniceae</taxon>
        <taxon>Panicinae</taxon>
        <taxon>Panicum</taxon>
        <taxon>Panicum sect. Hiantes</taxon>
    </lineage>
</organism>
<proteinExistence type="predicted"/>
<feature type="compositionally biased region" description="Basic and acidic residues" evidence="1">
    <location>
        <begin position="83"/>
        <end position="92"/>
    </location>
</feature>
<evidence type="ECO:0000313" key="3">
    <source>
        <dbReference type="Proteomes" id="UP000823388"/>
    </source>
</evidence>
<evidence type="ECO:0000313" key="2">
    <source>
        <dbReference type="EMBL" id="KAG2584975.1"/>
    </source>
</evidence>
<comment type="caution">
    <text evidence="2">The sequence shown here is derived from an EMBL/GenBank/DDBJ whole genome shotgun (WGS) entry which is preliminary data.</text>
</comment>
<protein>
    <submittedName>
        <fullName evidence="2">Uncharacterized protein</fullName>
    </submittedName>
</protein>
<accession>A0A8T0RIP8</accession>
<dbReference type="Proteomes" id="UP000823388">
    <property type="component" value="Chromosome 6K"/>
</dbReference>
<evidence type="ECO:0000256" key="1">
    <source>
        <dbReference type="SAM" id="MobiDB-lite"/>
    </source>
</evidence>
<dbReference type="AlphaFoldDB" id="A0A8T0RIP8"/>
<sequence length="106" mass="12346">MTRTEWTAERPRLRLVRRPVRRRPVRRRRAYPRGTPWLARVPPSCRAEVRCLRSRLARRCPVTTEHLLLAARLLSRRCIRGARHQDETKPSPEGRASAALPIALVP</sequence>
<keyword evidence="3" id="KW-1185">Reference proteome</keyword>
<feature type="region of interest" description="Disordered" evidence="1">
    <location>
        <begin position="82"/>
        <end position="106"/>
    </location>
</feature>
<reference evidence="2" key="1">
    <citation type="submission" date="2020-05" db="EMBL/GenBank/DDBJ databases">
        <title>WGS assembly of Panicum virgatum.</title>
        <authorList>
            <person name="Lovell J.T."/>
            <person name="Jenkins J."/>
            <person name="Shu S."/>
            <person name="Juenger T.E."/>
            <person name="Schmutz J."/>
        </authorList>
    </citation>
    <scope>NUCLEOTIDE SEQUENCE</scope>
    <source>
        <strain evidence="2">AP13</strain>
    </source>
</reference>
<name>A0A8T0RIP8_PANVG</name>